<evidence type="ECO:0000259" key="7">
    <source>
        <dbReference type="Pfam" id="PF25036"/>
    </source>
</evidence>
<evidence type="ECO:0000259" key="5">
    <source>
        <dbReference type="Pfam" id="PF12624"/>
    </source>
</evidence>
<feature type="region of interest" description="Disordered" evidence="4">
    <location>
        <begin position="1545"/>
        <end position="1575"/>
    </location>
</feature>
<evidence type="ECO:0000256" key="3">
    <source>
        <dbReference type="ARBA" id="ARBA00023055"/>
    </source>
</evidence>
<feature type="compositionally biased region" description="Polar residues" evidence="4">
    <location>
        <begin position="1550"/>
        <end position="1565"/>
    </location>
</feature>
<dbReference type="Pfam" id="PF12624">
    <property type="entry name" value="VPS13_N"/>
    <property type="match status" value="1"/>
</dbReference>
<dbReference type="Pfam" id="PF25036">
    <property type="entry name" value="VPS13_VAB"/>
    <property type="match status" value="1"/>
</dbReference>
<feature type="compositionally biased region" description="Polar residues" evidence="4">
    <location>
        <begin position="2229"/>
        <end position="2242"/>
    </location>
</feature>
<feature type="compositionally biased region" description="Basic and acidic residues" evidence="4">
    <location>
        <begin position="879"/>
        <end position="891"/>
    </location>
</feature>
<feature type="region of interest" description="Disordered" evidence="4">
    <location>
        <begin position="420"/>
        <end position="463"/>
    </location>
</feature>
<feature type="compositionally biased region" description="Polar residues" evidence="4">
    <location>
        <begin position="442"/>
        <end position="452"/>
    </location>
</feature>
<dbReference type="EMBL" id="WIUZ02000006">
    <property type="protein sequence ID" value="KAF9785846.1"/>
    <property type="molecule type" value="Genomic_DNA"/>
</dbReference>
<dbReference type="GO" id="GO:0006869">
    <property type="term" value="P:lipid transport"/>
    <property type="evidence" value="ECO:0007669"/>
    <property type="project" value="UniProtKB-KW"/>
</dbReference>
<feature type="domain" description="VPS13-like middle region" evidence="6">
    <location>
        <begin position="1100"/>
        <end position="1852"/>
    </location>
</feature>
<evidence type="ECO:0000259" key="6">
    <source>
        <dbReference type="Pfam" id="PF25033"/>
    </source>
</evidence>
<dbReference type="GO" id="GO:0006623">
    <property type="term" value="P:protein targeting to vacuole"/>
    <property type="evidence" value="ECO:0007669"/>
    <property type="project" value="TreeGrafter"/>
</dbReference>
<comment type="caution">
    <text evidence="9">The sequence shown here is derived from an EMBL/GenBank/DDBJ whole genome shotgun (WGS) entry which is preliminary data.</text>
</comment>
<protein>
    <submittedName>
        <fullName evidence="9">Vacuolar protein sorting-associated protein 13</fullName>
    </submittedName>
</protein>
<evidence type="ECO:0000313" key="10">
    <source>
        <dbReference type="Proteomes" id="UP000736335"/>
    </source>
</evidence>
<evidence type="ECO:0000256" key="1">
    <source>
        <dbReference type="ARBA" id="ARBA00006545"/>
    </source>
</evidence>
<dbReference type="InterPro" id="IPR009543">
    <property type="entry name" value="VPS13_VAB"/>
</dbReference>
<dbReference type="Proteomes" id="UP000736335">
    <property type="component" value="Unassembled WGS sequence"/>
</dbReference>
<name>A0A9P6HEZ2_9AGAM</name>
<dbReference type="PANTHER" id="PTHR16166">
    <property type="entry name" value="VACUOLAR PROTEIN SORTING-ASSOCIATED PROTEIN VPS13"/>
    <property type="match status" value="1"/>
</dbReference>
<dbReference type="GO" id="GO:0045324">
    <property type="term" value="P:late endosome to vacuole transport"/>
    <property type="evidence" value="ECO:0007669"/>
    <property type="project" value="TreeGrafter"/>
</dbReference>
<proteinExistence type="inferred from homology"/>
<dbReference type="GO" id="GO:0007005">
    <property type="term" value="P:mitochondrion organization"/>
    <property type="evidence" value="ECO:0007669"/>
    <property type="project" value="TreeGrafter"/>
</dbReference>
<gene>
    <name evidence="9" type="ORF">BJ322DRAFT_1122668</name>
</gene>
<reference evidence="9" key="2">
    <citation type="submission" date="2020-11" db="EMBL/GenBank/DDBJ databases">
        <authorList>
            <consortium name="DOE Joint Genome Institute"/>
            <person name="Kuo A."/>
            <person name="Miyauchi S."/>
            <person name="Kiss E."/>
            <person name="Drula E."/>
            <person name="Kohler A."/>
            <person name="Sanchez-Garcia M."/>
            <person name="Andreopoulos B."/>
            <person name="Barry K.W."/>
            <person name="Bonito G."/>
            <person name="Buee M."/>
            <person name="Carver A."/>
            <person name="Chen C."/>
            <person name="Cichocki N."/>
            <person name="Clum A."/>
            <person name="Culley D."/>
            <person name="Crous P.W."/>
            <person name="Fauchery L."/>
            <person name="Girlanda M."/>
            <person name="Hayes R."/>
            <person name="Keri Z."/>
            <person name="Labutti K."/>
            <person name="Lipzen A."/>
            <person name="Lombard V."/>
            <person name="Magnuson J."/>
            <person name="Maillard F."/>
            <person name="Morin E."/>
            <person name="Murat C."/>
            <person name="Nolan M."/>
            <person name="Ohm R."/>
            <person name="Pangilinan J."/>
            <person name="Pereira M."/>
            <person name="Perotto S."/>
            <person name="Peter M."/>
            <person name="Riley R."/>
            <person name="Sitrit Y."/>
            <person name="Stielow B."/>
            <person name="Szollosi G."/>
            <person name="Zifcakova L."/>
            <person name="Stursova M."/>
            <person name="Spatafora J.W."/>
            <person name="Tedersoo L."/>
            <person name="Vaario L.-M."/>
            <person name="Yamada A."/>
            <person name="Yan M."/>
            <person name="Wang P."/>
            <person name="Xu J."/>
            <person name="Bruns T."/>
            <person name="Baldrian P."/>
            <person name="Vilgalys R."/>
            <person name="Henrissat B."/>
            <person name="Grigoriev I.V."/>
            <person name="Hibbett D."/>
            <person name="Nagy L.G."/>
            <person name="Martin F.M."/>
        </authorList>
    </citation>
    <scope>NUCLEOTIDE SEQUENCE</scope>
    <source>
        <strain evidence="9">UH-Tt-Lm1</strain>
    </source>
</reference>
<feature type="domain" description="Chorein N-terminal" evidence="5">
    <location>
        <begin position="13"/>
        <end position="827"/>
    </location>
</feature>
<keyword evidence="2" id="KW-0813">Transport</keyword>
<keyword evidence="10" id="KW-1185">Reference proteome</keyword>
<evidence type="ECO:0000256" key="4">
    <source>
        <dbReference type="SAM" id="MobiDB-lite"/>
    </source>
</evidence>
<reference evidence="9" key="1">
    <citation type="journal article" date="2020" name="Nat. Commun.">
        <title>Large-scale genome sequencing of mycorrhizal fungi provides insights into the early evolution of symbiotic traits.</title>
        <authorList>
            <person name="Miyauchi S."/>
            <person name="Kiss E."/>
            <person name="Kuo A."/>
            <person name="Drula E."/>
            <person name="Kohler A."/>
            <person name="Sanchez-Garcia M."/>
            <person name="Morin E."/>
            <person name="Andreopoulos B."/>
            <person name="Barry K.W."/>
            <person name="Bonito G."/>
            <person name="Buee M."/>
            <person name="Carver A."/>
            <person name="Chen C."/>
            <person name="Cichocki N."/>
            <person name="Clum A."/>
            <person name="Culley D."/>
            <person name="Crous P.W."/>
            <person name="Fauchery L."/>
            <person name="Girlanda M."/>
            <person name="Hayes R.D."/>
            <person name="Keri Z."/>
            <person name="LaButti K."/>
            <person name="Lipzen A."/>
            <person name="Lombard V."/>
            <person name="Magnuson J."/>
            <person name="Maillard F."/>
            <person name="Murat C."/>
            <person name="Nolan M."/>
            <person name="Ohm R.A."/>
            <person name="Pangilinan J."/>
            <person name="Pereira M.F."/>
            <person name="Perotto S."/>
            <person name="Peter M."/>
            <person name="Pfister S."/>
            <person name="Riley R."/>
            <person name="Sitrit Y."/>
            <person name="Stielow J.B."/>
            <person name="Szollosi G."/>
            <person name="Zifcakova L."/>
            <person name="Stursova M."/>
            <person name="Spatafora J.W."/>
            <person name="Tedersoo L."/>
            <person name="Vaario L.M."/>
            <person name="Yamada A."/>
            <person name="Yan M."/>
            <person name="Wang P."/>
            <person name="Xu J."/>
            <person name="Bruns T."/>
            <person name="Baldrian P."/>
            <person name="Vilgalys R."/>
            <person name="Dunand C."/>
            <person name="Henrissat B."/>
            <person name="Grigoriev I.V."/>
            <person name="Hibbett D."/>
            <person name="Nagy L.G."/>
            <person name="Martin F.M."/>
        </authorList>
    </citation>
    <scope>NUCLEOTIDE SEQUENCE</scope>
    <source>
        <strain evidence="9">UH-Tt-Lm1</strain>
    </source>
</reference>
<dbReference type="PANTHER" id="PTHR16166:SF93">
    <property type="entry name" value="INTERMEMBRANE LIPID TRANSFER PROTEIN VPS13"/>
    <property type="match status" value="1"/>
</dbReference>
<dbReference type="OrthoDB" id="428159at2759"/>
<feature type="domain" description="Vacuolar protein sorting-associated protein 13 VPS13 adaptor binding" evidence="7">
    <location>
        <begin position="1914"/>
        <end position="2483"/>
    </location>
</feature>
<dbReference type="InterPro" id="IPR026847">
    <property type="entry name" value="VPS13"/>
</dbReference>
<sequence>MWWLDPGKEVLNVLFNRILAPYVVNLDMNQVNYGIGQGQLTLHKLRLKKGALDKFRLPVDVIEGHLGKFTLSLHWMNLGNQPVEVLIEDVYLLVTPSPQGEEDPEEEANRAHAAKMERLENAELLHMRGQSEVTTEDSQKSQGLVASLITKIVNNLQVTIKNVHIRYEDKISVPGHPFAAGITLAGFTAISTDGDWKPAFIDSTAGAVHKLASLQSLAIYFDTDSASMAGLPYAEAVERFNGLISKDANSSDHQFVLKPVTGEGRIVMHNNLSKDIPKFDIELLFDEIGVLLDDNQYRDAISLVDMYHFYTRQHQYRKYRPPPEALENNRSLALLQFAGRAILDEVKERRHRWTWEYFAARRDDRKEYVECFRKKLLENATPEDAKNLGELEGRLDYDDIRFYRSIARQRARKELIEKRRRDEEEKRKPQTGGGWTGWLWGSRQNTSDTQTADDPFTTGEMNDEQRRQLYEVLDYDERAAVAETFSAPKDALKLRVTSKLNKGSFGLRTDPHGDAKNIVSIVFDVFRANFTQRPEGFDASISLGGFEVHDGTTENSLYPQIVRVKESTGSSTAVTNQDMLRKGSINAEDPFFYLKFEKSPVDERADTALTVRMRHMEIIYHRGIVEAVYEFFRPPASQLESVEALLDVASQTLEGLRKETRAGLEYALQKHKTLDVQMDLNAPVIVIPEDITSTKGKHLLIDAGHIAIESNLVDKDVIRDIHLKRSQKYSEEDYRRLESLMYDKFSLRFESAQFVIGEDIQACRKALVSSERDTLHLLERINMGFEVQNSIVPTAYNLARFKVSGNLPTLQVNMSDIKYRSLMRLIDVCIPHFGDDTPKKPQAPGAPKIEFPLSPLPPTFPLPGVFRAKQTPYTVEDRASIAEKEEDKGAESFEASGGDTDNPKIHQHTFEFNFQVQKLSAALFRSIGDGNERPLGDVTFERFALAFALAKYDMSVDIDLRSVYMNIYQPGLPTIEFMSSADAEGQDNLLTVRYKRCQPESPVFLSEFDGIDQSVDIEISTFIFRAAPEPVLTVYDFIMTTFVPGPAPDQQQQQQVDPVVDGETLMYQVDGADLVVAEQQRATQKIKVLVNLASVQVILMNDGINLSTLSLSVANVSVLLSNNTMLVNGRLGSLNLIDDSGAYTIHPQFKQILSIEGDNFAEFSYQTFDPTDHEAYTGVKSKVHLAAGSIKINFLEEPLHDIYLFLAKLARLKGVYDAATQAAVQRAQEIERMQFDVSVKTPIIVFPSDPAHSTDRLTMRLGELSASNSFDGPSGTITAGLTGIQLTSHFEAADGHSTLKIIDDIDIFAQVEQMTGIDRNVDFNRPDSQVSISISDVKLHLTQNQFKVLIGLSRAIPRVLGGAPQGELEADRSLSIRSPSSPPADSENDPTKISAGLQPELIVPSVESGAKPWPTIDLVLTIGVVKLHLYDENATERNSCDCGIARFALNNNSLRMKMLSNGSYEAQVILKSFTMNNTRKGDTKFREIIPAARHDRNQVMVLYSVAGGRDNSSVAIVTVDSPQLILAIDPMFALLDFATSPFSTPAPPGTASNAQARISGTQEATQEPDGPEQGGQIGFRFDLHDVVVSILEDETNIDSRAIRLYVRQLLLSQQGILAFTVEDLGMSLTRMNNIADSARFLDNVDLTFSLDSRSTASQQLTSIEVGAKPIIFRASYHDINLIMNIINKALGMYGNTTNARAQKPESGVKPTTGAMTMRSSVLATTTGVTSHPVAIAHVITAKEQLKATFEGLRVVLIGDVHEQPMLHFRVKPFNVNIRDWSGDLHATTTLATHISYWNLTNSHWEPFIDPWTFSTTVSRDKDTGGTHLTIFARERLDVNISTTLIELALSMFSHWSKEKDDIITLARGGYAPYRIRNRTGSPINVWGDSEGVNTQEVAPTMIQNDETIDWRFDDWKTMREHVTSSGNHTVSIDFVGQNWEQLRSVPVDREGEFCFALRPRSDRSVHRLLCEVKVQDNVKLVTLRSTYQVENLTLYPIELTLVDDKGRPVYSLEKIAPGQDYPLPIEGVGHNRIRIQPDQGFGYRWSNPIRYEDLLQRKTFTIKCPHSNENESAFRFHAHVQVDANDITLRRKSPKISLRLHAPIELENLLPYDIQYRIYDKNTDQQWKSYLRHGGIMPVHSVELAHLVLMNITIQETVYQPSDFAIINTDGHSDFEVEKRLQIGDQKGGKLQLKLNYVRFPDSGGAFKVQIYSPYVVVNKTGLPFYIKSTRSNRPGSGQNLPGETDPDILATPTPYLASHPQDGKEFLFKIGDSTWSKVVSFEAPTADASLTIASSTQKMEEIHIGLSWTEALGKYKLTKVITLNPRFVLVNDLNTHITFREHGGAGRGSVAPGEKSFMHFMRTSDERLLTLAYPGLNARWSPAINMEDIGVVHVRLPSSEHASTLVRVNIKIDASTFFIYLKDAQDHWPFEIENESDYVVDFAQADSAHSETNPAGHYKANPSYTLVPKSAMNYAWDYPAAKEKRILLVINGWRHPVDILEIGNLMPFKFPDRAGPRAVSLDVRADGQTQILKITNYNQASSVYRPRQRTSISAVRQDSLSSSQDAFEAITEEIPPTLTFTLDLEGIGLSLMNKKMLEVVYLSMNSLKFEYSSSPVAQAVNLSLGVLQIDNQLHDAIYPVLLQPTPISKGASAAASPPTIQASVIWLNDEAHGVLFIKYCSVLLQALTIETDEDFLLSLYDLTKIQGASWDAEVVDVLIEHPTDIPEPKETAPGRHLYFEVLELQPIMLQLSFMRTERISSEEKLNLRNPLAVFLNAVAMAIGNVNDAPLEMNSLAIKDMRLTTPDLQARIVYHYKQEVLRQLYRIIGSADFIGNPVGLFTNVSSGVADIFYEPFNGVVVHGNRELGIGIAKGAASFVKKTVFGFSDSFTKFTSSVGKGLSAATLDEEYQNRRRMNQRRNKPRHAIYGVASGAEAFATSVASGFEGVLMKPIEGAETGGAVGFFKGVGKGLVGAVTKPVVGVFDLASNVSEGIRNTTTVFDAPARERIRQPRHIPADGVLVPYDARAATGQYLMKELNDGSYRGEFYVAHINVPGGDNVVLLTATRVVSFWSRKLTLEWDLPFTHVQGVTIEDTGIRFAHKAGREHSRFVYIPDKSSQSWFFGQIAAVVKSFNSKKRMD</sequence>
<feature type="region of interest" description="Disordered" evidence="4">
    <location>
        <begin position="1370"/>
        <end position="1393"/>
    </location>
</feature>
<dbReference type="InterPro" id="IPR056747">
    <property type="entry name" value="VPS13-like_M"/>
</dbReference>
<accession>A0A9P6HEZ2</accession>
<dbReference type="Pfam" id="PF25033">
    <property type="entry name" value="VPS13_M"/>
    <property type="match status" value="1"/>
</dbReference>
<evidence type="ECO:0000313" key="9">
    <source>
        <dbReference type="EMBL" id="KAF9785846.1"/>
    </source>
</evidence>
<feature type="region of interest" description="Disordered" evidence="4">
    <location>
        <begin position="879"/>
        <end position="904"/>
    </location>
</feature>
<evidence type="ECO:0000259" key="8">
    <source>
        <dbReference type="Pfam" id="PF25037"/>
    </source>
</evidence>
<organism evidence="9 10">
    <name type="scientific">Thelephora terrestris</name>
    <dbReference type="NCBI Taxonomy" id="56493"/>
    <lineage>
        <taxon>Eukaryota</taxon>
        <taxon>Fungi</taxon>
        <taxon>Dikarya</taxon>
        <taxon>Basidiomycota</taxon>
        <taxon>Agaricomycotina</taxon>
        <taxon>Agaricomycetes</taxon>
        <taxon>Thelephorales</taxon>
        <taxon>Thelephoraceae</taxon>
        <taxon>Thelephora</taxon>
    </lineage>
</organism>
<comment type="similarity">
    <text evidence="1">Belongs to the VPS13 family.</text>
</comment>
<dbReference type="GO" id="GO:0045053">
    <property type="term" value="P:protein retention in Golgi apparatus"/>
    <property type="evidence" value="ECO:0007669"/>
    <property type="project" value="TreeGrafter"/>
</dbReference>
<dbReference type="InterPro" id="IPR056748">
    <property type="entry name" value="VPS13-like_C"/>
</dbReference>
<feature type="domain" description="Intermembrane lipid transfer protein VPS13-like C-terminal" evidence="8">
    <location>
        <begin position="3009"/>
        <end position="3116"/>
    </location>
</feature>
<keyword evidence="3" id="KW-0445">Lipid transport</keyword>
<dbReference type="InterPro" id="IPR026854">
    <property type="entry name" value="VPS13_N"/>
</dbReference>
<evidence type="ECO:0000256" key="2">
    <source>
        <dbReference type="ARBA" id="ARBA00022448"/>
    </source>
</evidence>
<feature type="region of interest" description="Disordered" evidence="4">
    <location>
        <begin position="2229"/>
        <end position="2252"/>
    </location>
</feature>
<dbReference type="Pfam" id="PF25037">
    <property type="entry name" value="VPS13_C"/>
    <property type="match status" value="1"/>
</dbReference>